<dbReference type="InterPro" id="IPR043580">
    <property type="entry name" value="CUTINASE_1"/>
</dbReference>
<comment type="subcellular location">
    <subcellularLocation>
        <location evidence="1 12">Secreted</location>
    </subcellularLocation>
</comment>
<feature type="compositionally biased region" description="Low complexity" evidence="13">
    <location>
        <begin position="199"/>
        <end position="220"/>
    </location>
</feature>
<evidence type="ECO:0000256" key="1">
    <source>
        <dbReference type="ARBA" id="ARBA00004613"/>
    </source>
</evidence>
<dbReference type="InterPro" id="IPR011150">
    <property type="entry name" value="Cutinase_monf"/>
</dbReference>
<evidence type="ECO:0000313" key="15">
    <source>
        <dbReference type="Proteomes" id="UP000281245"/>
    </source>
</evidence>
<evidence type="ECO:0000256" key="4">
    <source>
        <dbReference type="ARBA" id="ARBA00022487"/>
    </source>
</evidence>
<accession>A0A3M6XF47</accession>
<name>A0A3M6XF47_HORWE</name>
<evidence type="ECO:0000256" key="3">
    <source>
        <dbReference type="ARBA" id="ARBA00013095"/>
    </source>
</evidence>
<feature type="region of interest" description="Disordered" evidence="13">
    <location>
        <begin position="1"/>
        <end position="130"/>
    </location>
</feature>
<dbReference type="Proteomes" id="UP000281245">
    <property type="component" value="Unassembled WGS sequence"/>
</dbReference>
<comment type="catalytic activity">
    <reaction evidence="9 12">
        <text>cutin + H2O = cutin monomers.</text>
        <dbReference type="EC" id="3.1.1.74"/>
    </reaction>
</comment>
<feature type="disulfide bond" evidence="11">
    <location>
        <begin position="290"/>
        <end position="364"/>
    </location>
</feature>
<comment type="function">
    <text evidence="12">Catalyzes the hydrolysis of complex carboxylic polyesters found in the cell wall of plants. Degrades cutin, a macromolecule that forms the structure of the plant cuticle.</text>
</comment>
<evidence type="ECO:0000256" key="7">
    <source>
        <dbReference type="ARBA" id="ARBA00022801"/>
    </source>
</evidence>
<feature type="compositionally biased region" description="Low complexity" evidence="13">
    <location>
        <begin position="150"/>
        <end position="164"/>
    </location>
</feature>
<feature type="compositionally biased region" description="Low complexity" evidence="13">
    <location>
        <begin position="118"/>
        <end position="130"/>
    </location>
</feature>
<keyword evidence="7 12" id="KW-0378">Hydrolase</keyword>
<dbReference type="OrthoDB" id="2975078at2759"/>
<reference evidence="14 15" key="1">
    <citation type="journal article" date="2018" name="BMC Genomics">
        <title>Genomic evidence for intraspecific hybridization in a clonal and extremely halotolerant yeast.</title>
        <authorList>
            <person name="Gostincar C."/>
            <person name="Stajich J.E."/>
            <person name="Zupancic J."/>
            <person name="Zalar P."/>
            <person name="Gunde-Cimerman N."/>
        </authorList>
    </citation>
    <scope>NUCLEOTIDE SEQUENCE [LARGE SCALE GENOMIC DNA]</scope>
    <source>
        <strain evidence="14 15">EXF-6656</strain>
    </source>
</reference>
<dbReference type="Gene3D" id="3.40.50.1820">
    <property type="entry name" value="alpha/beta hydrolase"/>
    <property type="match status" value="1"/>
</dbReference>
<dbReference type="SUPFAM" id="SSF53474">
    <property type="entry name" value="alpha/beta-Hydrolases"/>
    <property type="match status" value="1"/>
</dbReference>
<feature type="compositionally biased region" description="Low complexity" evidence="13">
    <location>
        <begin position="268"/>
        <end position="282"/>
    </location>
</feature>
<evidence type="ECO:0000313" key="14">
    <source>
        <dbReference type="EMBL" id="RMX89445.1"/>
    </source>
</evidence>
<dbReference type="EC" id="3.1.1.74" evidence="3 12"/>
<keyword evidence="4 12" id="KW-0719">Serine esterase</keyword>
<feature type="region of interest" description="Disordered" evidence="13">
    <location>
        <begin position="142"/>
        <end position="285"/>
    </location>
</feature>
<gene>
    <name evidence="14" type="ORF">D0869_00864</name>
</gene>
<dbReference type="PANTHER" id="PTHR48250:SF2">
    <property type="entry name" value="CUTINASE"/>
    <property type="match status" value="1"/>
</dbReference>
<feature type="active site" description="Nucleophile" evidence="10">
    <location>
        <position position="375"/>
    </location>
</feature>
<evidence type="ECO:0000256" key="11">
    <source>
        <dbReference type="PIRSR" id="PIRSR611150-2"/>
    </source>
</evidence>
<evidence type="ECO:0000256" key="6">
    <source>
        <dbReference type="ARBA" id="ARBA00022729"/>
    </source>
</evidence>
<feature type="active site" description="Proton donor/acceptor" evidence="10">
    <location>
        <position position="439"/>
    </location>
</feature>
<keyword evidence="5 12" id="KW-0964">Secreted</keyword>
<dbReference type="InterPro" id="IPR029058">
    <property type="entry name" value="AB_hydrolase_fold"/>
</dbReference>
<keyword evidence="6" id="KW-0732">Signal</keyword>
<feature type="active site" evidence="10">
    <location>
        <position position="425"/>
    </location>
</feature>
<feature type="compositionally biased region" description="Gly residues" evidence="13">
    <location>
        <begin position="10"/>
        <end position="23"/>
    </location>
</feature>
<dbReference type="SMART" id="SM01110">
    <property type="entry name" value="Cutinase"/>
    <property type="match status" value="1"/>
</dbReference>
<feature type="compositionally biased region" description="Gly residues" evidence="13">
    <location>
        <begin position="165"/>
        <end position="183"/>
    </location>
</feature>
<comment type="caution">
    <text evidence="14">The sequence shown here is derived from an EMBL/GenBank/DDBJ whole genome shotgun (WGS) entry which is preliminary data.</text>
</comment>
<dbReference type="PRINTS" id="PR00129">
    <property type="entry name" value="CUTINASE"/>
</dbReference>
<dbReference type="GO" id="GO:0050525">
    <property type="term" value="F:cutinase activity"/>
    <property type="evidence" value="ECO:0007669"/>
    <property type="project" value="UniProtKB-UniRule"/>
</dbReference>
<dbReference type="VEuPathDB" id="FungiDB:BTJ68_05450"/>
<comment type="similarity">
    <text evidence="2 12">Belongs to the cutinase family.</text>
</comment>
<dbReference type="AlphaFoldDB" id="A0A3M6XF47"/>
<dbReference type="PANTHER" id="PTHR48250">
    <property type="entry name" value="CUTINASE 2-RELATED"/>
    <property type="match status" value="1"/>
</dbReference>
<feature type="compositionally biased region" description="Gly residues" evidence="13">
    <location>
        <begin position="36"/>
        <end position="48"/>
    </location>
</feature>
<evidence type="ECO:0000256" key="2">
    <source>
        <dbReference type="ARBA" id="ARBA00007534"/>
    </source>
</evidence>
<keyword evidence="8 11" id="KW-1015">Disulfide bond</keyword>
<dbReference type="GO" id="GO:0005576">
    <property type="term" value="C:extracellular region"/>
    <property type="evidence" value="ECO:0007669"/>
    <property type="project" value="UniProtKB-SubCell"/>
</dbReference>
<feature type="disulfide bond" evidence="11">
    <location>
        <begin position="421"/>
        <end position="428"/>
    </location>
</feature>
<dbReference type="EMBL" id="QWIJ01000029">
    <property type="protein sequence ID" value="RMX89445.1"/>
    <property type="molecule type" value="Genomic_DNA"/>
</dbReference>
<proteinExistence type="inferred from homology"/>
<evidence type="ECO:0000256" key="10">
    <source>
        <dbReference type="PIRSR" id="PIRSR611150-1"/>
    </source>
</evidence>
<evidence type="ECO:0000256" key="13">
    <source>
        <dbReference type="SAM" id="MobiDB-lite"/>
    </source>
</evidence>
<evidence type="ECO:0000256" key="5">
    <source>
        <dbReference type="ARBA" id="ARBA00022525"/>
    </source>
</evidence>
<dbReference type="InterPro" id="IPR000675">
    <property type="entry name" value="Cutinase/axe"/>
</dbReference>
<organism evidence="14 15">
    <name type="scientific">Hortaea werneckii</name>
    <name type="common">Black yeast</name>
    <name type="synonym">Cladosporium werneckii</name>
    <dbReference type="NCBI Taxonomy" id="91943"/>
    <lineage>
        <taxon>Eukaryota</taxon>
        <taxon>Fungi</taxon>
        <taxon>Dikarya</taxon>
        <taxon>Ascomycota</taxon>
        <taxon>Pezizomycotina</taxon>
        <taxon>Dothideomycetes</taxon>
        <taxon>Dothideomycetidae</taxon>
        <taxon>Mycosphaerellales</taxon>
        <taxon>Teratosphaeriaceae</taxon>
        <taxon>Hortaea</taxon>
    </lineage>
</organism>
<evidence type="ECO:0000256" key="12">
    <source>
        <dbReference type="RuleBase" id="RU361263"/>
    </source>
</evidence>
<dbReference type="PROSITE" id="PS00155">
    <property type="entry name" value="CUTINASE_1"/>
    <property type="match status" value="1"/>
</dbReference>
<feature type="compositionally biased region" description="Low complexity" evidence="13">
    <location>
        <begin position="49"/>
        <end position="107"/>
    </location>
</feature>
<dbReference type="GO" id="GO:0016052">
    <property type="term" value="P:carbohydrate catabolic process"/>
    <property type="evidence" value="ECO:0007669"/>
    <property type="project" value="TreeGrafter"/>
</dbReference>
<evidence type="ECO:0000256" key="8">
    <source>
        <dbReference type="ARBA" id="ARBA00023157"/>
    </source>
</evidence>
<sequence length="462" mass="42634">MPTGLSGLLSGLGDGKGASGIGSGILPSGAALPTGGLSGILGSHGGESGSLSLPIPSGGLPDLPSLGGSSGSDPSSSSGSGIPSLGELGGSSDSTGAASSGDDGSATPTSTYDKRQDLGSLSSLGSSSSGLAGLASGLGGLSSLGGSGTGSLPSLSTGSGSSGSSSGGLGSLLSGLGGSGGGSTSLPDLGSLGSGSGSSGLPSLSSLGSGSSGLSSLSGLGSLGGGDSTGSSDSSSSSSDESSSSATPSSSSSDGSSSAGSASGGGYSDASASSYSGGSTASDVSDNTGCRDLTFIFARGTTEIGTMGTVVGPGLAKNLHDIAGQNAVSIQGVDYPASAAGNAQLGASGGPEMVKLAQSAIQQCPRTKLVLGGYSQGAMVVHYAMKNGVDASNVGAIAVFGDPLNGQSFGDVPDSKVSNNCGSSDFICATGPSNGSGSHLSYGSDLESAAQFIVKATGEGSS</sequence>
<evidence type="ECO:0000256" key="9">
    <source>
        <dbReference type="ARBA" id="ARBA00034045"/>
    </source>
</evidence>
<feature type="compositionally biased region" description="Low complexity" evidence="13">
    <location>
        <begin position="229"/>
        <end position="261"/>
    </location>
</feature>
<protein>
    <recommendedName>
        <fullName evidence="3 12">Cutinase</fullName>
        <ecNumber evidence="3 12">3.1.1.74</ecNumber>
    </recommendedName>
</protein>
<dbReference type="Pfam" id="PF01083">
    <property type="entry name" value="Cutinase"/>
    <property type="match status" value="1"/>
</dbReference>